<keyword evidence="5" id="KW-1185">Reference proteome</keyword>
<protein>
    <submittedName>
        <fullName evidence="4">Retrovirus-related pol polyprotein from transposon TNT 1-94</fullName>
    </submittedName>
</protein>
<reference evidence="4" key="2">
    <citation type="submission" date="2022-01" db="EMBL/GenBank/DDBJ databases">
        <authorList>
            <person name="Yamashiro T."/>
            <person name="Shiraishi A."/>
            <person name="Satake H."/>
            <person name="Nakayama K."/>
        </authorList>
    </citation>
    <scope>NUCLEOTIDE SEQUENCE</scope>
</reference>
<dbReference type="PANTHER" id="PTHR42648:SF20">
    <property type="entry name" value="RNA-DIRECTED DNA POLYMERASE"/>
    <property type="match status" value="1"/>
</dbReference>
<keyword evidence="1" id="KW-0645">Protease</keyword>
<reference evidence="4" key="1">
    <citation type="journal article" date="2022" name="Int. J. Mol. Sci.">
        <title>Draft Genome of Tanacetum Coccineum: Genomic Comparison of Closely Related Tanacetum-Family Plants.</title>
        <authorList>
            <person name="Yamashiro T."/>
            <person name="Shiraishi A."/>
            <person name="Nakayama K."/>
            <person name="Satake H."/>
        </authorList>
    </citation>
    <scope>NUCLEOTIDE SEQUENCE</scope>
</reference>
<dbReference type="Pfam" id="PF00665">
    <property type="entry name" value="rve"/>
    <property type="match status" value="1"/>
</dbReference>
<feature type="compositionally biased region" description="Basic residues" evidence="2">
    <location>
        <begin position="136"/>
        <end position="154"/>
    </location>
</feature>
<dbReference type="InterPro" id="IPR057670">
    <property type="entry name" value="SH3_retrovirus"/>
</dbReference>
<dbReference type="Pfam" id="PF22936">
    <property type="entry name" value="Pol_BBD"/>
    <property type="match status" value="1"/>
</dbReference>
<dbReference type="EMBL" id="BQNB010016367">
    <property type="protein sequence ID" value="GJT50981.1"/>
    <property type="molecule type" value="Genomic_DNA"/>
</dbReference>
<dbReference type="InterPro" id="IPR039537">
    <property type="entry name" value="Retrotran_Ty1/copia-like"/>
</dbReference>
<dbReference type="InterPro" id="IPR012337">
    <property type="entry name" value="RNaseH-like_sf"/>
</dbReference>
<feature type="compositionally biased region" description="Polar residues" evidence="2">
    <location>
        <begin position="119"/>
        <end position="132"/>
    </location>
</feature>
<dbReference type="InterPro" id="IPR054722">
    <property type="entry name" value="PolX-like_BBD"/>
</dbReference>
<evidence type="ECO:0000313" key="5">
    <source>
        <dbReference type="Proteomes" id="UP001151760"/>
    </source>
</evidence>
<evidence type="ECO:0000313" key="4">
    <source>
        <dbReference type="EMBL" id="GJT50981.1"/>
    </source>
</evidence>
<dbReference type="InterPro" id="IPR036397">
    <property type="entry name" value="RNaseH_sf"/>
</dbReference>
<comment type="caution">
    <text evidence="4">The sequence shown here is derived from an EMBL/GenBank/DDBJ whole genome shotgun (WGS) entry which is preliminary data.</text>
</comment>
<dbReference type="InterPro" id="IPR001584">
    <property type="entry name" value="Integrase_cat-core"/>
</dbReference>
<dbReference type="InterPro" id="IPR025724">
    <property type="entry name" value="GAG-pre-integrase_dom"/>
</dbReference>
<accession>A0ABQ5EJ88</accession>
<gene>
    <name evidence="4" type="ORF">Tco_0977138</name>
</gene>
<dbReference type="SUPFAM" id="SSF53098">
    <property type="entry name" value="Ribonuclease H-like"/>
    <property type="match status" value="1"/>
</dbReference>
<evidence type="ECO:0000256" key="2">
    <source>
        <dbReference type="SAM" id="MobiDB-lite"/>
    </source>
</evidence>
<dbReference type="Pfam" id="PF13976">
    <property type="entry name" value="gag_pre-integrs"/>
    <property type="match status" value="1"/>
</dbReference>
<dbReference type="PROSITE" id="PS50994">
    <property type="entry name" value="INTEGRASE"/>
    <property type="match status" value="1"/>
</dbReference>
<proteinExistence type="predicted"/>
<feature type="domain" description="Integrase catalytic" evidence="3">
    <location>
        <begin position="356"/>
        <end position="484"/>
    </location>
</feature>
<name>A0ABQ5EJ88_9ASTR</name>
<evidence type="ECO:0000259" key="3">
    <source>
        <dbReference type="PROSITE" id="PS50994"/>
    </source>
</evidence>
<evidence type="ECO:0000256" key="1">
    <source>
        <dbReference type="ARBA" id="ARBA00022670"/>
    </source>
</evidence>
<dbReference type="Pfam" id="PF14223">
    <property type="entry name" value="Retrotran_gag_2"/>
    <property type="match status" value="1"/>
</dbReference>
<organism evidence="4 5">
    <name type="scientific">Tanacetum coccineum</name>
    <dbReference type="NCBI Taxonomy" id="301880"/>
    <lineage>
        <taxon>Eukaryota</taxon>
        <taxon>Viridiplantae</taxon>
        <taxon>Streptophyta</taxon>
        <taxon>Embryophyta</taxon>
        <taxon>Tracheophyta</taxon>
        <taxon>Spermatophyta</taxon>
        <taxon>Magnoliopsida</taxon>
        <taxon>eudicotyledons</taxon>
        <taxon>Gunneridae</taxon>
        <taxon>Pentapetalae</taxon>
        <taxon>asterids</taxon>
        <taxon>campanulids</taxon>
        <taxon>Asterales</taxon>
        <taxon>Asteraceae</taxon>
        <taxon>Asteroideae</taxon>
        <taxon>Anthemideae</taxon>
        <taxon>Anthemidinae</taxon>
        <taxon>Tanacetum</taxon>
    </lineage>
</organism>
<feature type="region of interest" description="Disordered" evidence="2">
    <location>
        <begin position="119"/>
        <end position="165"/>
    </location>
</feature>
<dbReference type="Gene3D" id="3.30.420.10">
    <property type="entry name" value="Ribonuclease H-like superfamily/Ribonuclease H"/>
    <property type="match status" value="1"/>
</dbReference>
<dbReference type="Proteomes" id="UP001151760">
    <property type="component" value="Unassembled WGS sequence"/>
</dbReference>
<dbReference type="PANTHER" id="PTHR42648">
    <property type="entry name" value="TRANSPOSASE, PUTATIVE-RELATED"/>
    <property type="match status" value="1"/>
</dbReference>
<keyword evidence="1" id="KW-0378">Hydrolase</keyword>
<sequence length="648" mass="74722">MTSAREILNSLEKIYTAEKQGADKFITFKFFEFAMEDNVSILDQVHEFLILVSKFKNLNIEIHQNLLVGAIITKLPSSWRNYRKKLMHTSEDFTMGQFQKHLRIKEETCIREKNMNGASSSKVNYVDSGTKNKGNDKKRKGHIKRYCKNSKKKNQNSNTNDKSANALEQVDTTKITAMVSEMSIGIIQDFFKTYKETEDGHEVMMSDNHTSKVIGSEHFEIQFTFGKKLSLMNVLHVPKIRKNFVSGFKLCKSRLKAMIELDKVILSKANVFVGKAYAFDGMFKLNIILITSFAYLPDCNFISSLNIECSTFNLWHNCLGHLNYKTMKDMLKQGIISYNSEHKDKCEMCVQAKMKRKPFPKVDRQSENLELVHSDICELNGQLTRGGNRFFITFIDNCSRYTYVYLLKSKDKAFKTFKIYKAEEENQRGKKIQILRSDRGGEYFSTEFSFYCESQSLIHQKTTPYTPQQNGVAERKNKVLQDMINAIIIAKKLKVSSYEIWKGKKLNISYFRVWGCLAYYKIPLPNTSKLGPRGLKSVFVGYTKDSNSYRCLALDSNVIVESRDADFSENKFCHDSTSTNEIVTQIPHDISSPYLNTFNKRNMVESSSAPRRSERARKERNLNPDFIDSQAIIFLVECDNENNVIVGI</sequence>
<dbReference type="Pfam" id="PF25597">
    <property type="entry name" value="SH3_retrovirus"/>
    <property type="match status" value="1"/>
</dbReference>